<dbReference type="PANTHER" id="PTHR45749:SF14">
    <property type="entry name" value="TTF-TYPE DOMAIN-CONTAINING PROTEIN"/>
    <property type="match status" value="1"/>
</dbReference>
<feature type="region of interest" description="Disordered" evidence="1">
    <location>
        <begin position="367"/>
        <end position="386"/>
    </location>
</feature>
<dbReference type="GeneID" id="136074666"/>
<sequence>MVTVTIPSTAPDVGELLSNQYAAQKQNNRQELALRGDNEDQDGNLKQIVCMKAYSDTLLKDWLVKKDNVYTRAEIQNEIIQTMSLQVLREIMAELQSSPFLTIMIDESTDSSNMEQVTCVVRLITEELEVHEEFLGVYAVDSTDATTLVSLIKNVMIRMNLPMAKLQRQCYDGASVMSWIRSGVAKKIADIELRAIYTHCYGHAIYLAVGDTEKQSKIMRNALETTYEIIKLTKYSPMREAMFKNIKANLFYAPTVRIRTLCPTRWTVRAISLASIISNYKFLQITKEKAVKVSKDTEIKARNHGVSAQMITFDYLYGVILVYTPNNYIVNFISTYPCKETNINTVNNCNINTVNIHSKIAILTNNGKKSKKNRSSMKIEKQRSKRRKHRFWNDESMISAIKAVKNGVLQGAAYIARHPNAAVDGISLSKRYPRVWETLLPAGFRTIKLIFRDVPSLEDNRKSCIATIKEVQKETTEAEWNYC</sequence>
<dbReference type="SUPFAM" id="SSF53098">
    <property type="entry name" value="Ribonuclease H-like"/>
    <property type="match status" value="1"/>
</dbReference>
<dbReference type="InterPro" id="IPR012337">
    <property type="entry name" value="RNaseH-like_sf"/>
</dbReference>
<evidence type="ECO:0000313" key="4">
    <source>
        <dbReference type="RefSeq" id="XP_065643077.1"/>
    </source>
</evidence>
<evidence type="ECO:0000313" key="3">
    <source>
        <dbReference type="Proteomes" id="UP001652625"/>
    </source>
</evidence>
<evidence type="ECO:0000259" key="2">
    <source>
        <dbReference type="Pfam" id="PF14291"/>
    </source>
</evidence>
<dbReference type="InterPro" id="IPR025398">
    <property type="entry name" value="DUF4371"/>
</dbReference>
<keyword evidence="3" id="KW-1185">Reference proteome</keyword>
<reference evidence="3" key="1">
    <citation type="submission" date="2025-05" db="UniProtKB">
        <authorList>
            <consortium name="RefSeq"/>
        </authorList>
    </citation>
    <scope>NUCLEOTIDE SEQUENCE [LARGE SCALE GENOMIC DNA]</scope>
</reference>
<dbReference type="RefSeq" id="XP_065643077.1">
    <property type="nucleotide sequence ID" value="XM_065787005.1"/>
</dbReference>
<gene>
    <name evidence="4" type="primary">LOC136074666</name>
</gene>
<reference evidence="4" key="2">
    <citation type="submission" date="2025-08" db="UniProtKB">
        <authorList>
            <consortium name="RefSeq"/>
        </authorList>
    </citation>
    <scope>IDENTIFICATION</scope>
</reference>
<dbReference type="Proteomes" id="UP001652625">
    <property type="component" value="Chromosome 01"/>
</dbReference>
<name>A0ABM4B2P8_HYDVU</name>
<evidence type="ECO:0000256" key="1">
    <source>
        <dbReference type="SAM" id="MobiDB-lite"/>
    </source>
</evidence>
<dbReference type="Pfam" id="PF14291">
    <property type="entry name" value="DUF4371"/>
    <property type="match status" value="1"/>
</dbReference>
<dbReference type="PANTHER" id="PTHR45749">
    <property type="match status" value="1"/>
</dbReference>
<proteinExistence type="predicted"/>
<protein>
    <submittedName>
        <fullName evidence="4">Zinc finger MYM-type protein 1-like</fullName>
    </submittedName>
</protein>
<organism evidence="3 4">
    <name type="scientific">Hydra vulgaris</name>
    <name type="common">Hydra</name>
    <name type="synonym">Hydra attenuata</name>
    <dbReference type="NCBI Taxonomy" id="6087"/>
    <lineage>
        <taxon>Eukaryota</taxon>
        <taxon>Metazoa</taxon>
        <taxon>Cnidaria</taxon>
        <taxon>Hydrozoa</taxon>
        <taxon>Hydroidolina</taxon>
        <taxon>Anthoathecata</taxon>
        <taxon>Aplanulata</taxon>
        <taxon>Hydridae</taxon>
        <taxon>Hydra</taxon>
    </lineage>
</organism>
<accession>A0ABM4B2P8</accession>
<feature type="domain" description="DUF4371" evidence="2">
    <location>
        <begin position="29"/>
        <end position="177"/>
    </location>
</feature>